<reference evidence="2" key="1">
    <citation type="submission" date="2022-11" db="UniProtKB">
        <authorList>
            <consortium name="WormBaseParasite"/>
        </authorList>
    </citation>
    <scope>IDENTIFICATION</scope>
</reference>
<name>A0A915JQ30_ROMCU</name>
<protein>
    <submittedName>
        <fullName evidence="2">Uncharacterized protein</fullName>
    </submittedName>
</protein>
<dbReference type="Proteomes" id="UP000887565">
    <property type="component" value="Unplaced"/>
</dbReference>
<accession>A0A915JQ30</accession>
<dbReference type="WBParaSite" id="nRc.2.0.1.t28208-RA">
    <property type="protein sequence ID" value="nRc.2.0.1.t28208-RA"/>
    <property type="gene ID" value="nRc.2.0.1.g28208"/>
</dbReference>
<proteinExistence type="predicted"/>
<evidence type="ECO:0000313" key="1">
    <source>
        <dbReference type="Proteomes" id="UP000887565"/>
    </source>
</evidence>
<evidence type="ECO:0000313" key="2">
    <source>
        <dbReference type="WBParaSite" id="nRc.2.0.1.t28208-RA"/>
    </source>
</evidence>
<keyword evidence="1" id="KW-1185">Reference proteome</keyword>
<dbReference type="AlphaFoldDB" id="A0A915JQ30"/>
<organism evidence="1 2">
    <name type="scientific">Romanomermis culicivorax</name>
    <name type="common">Nematode worm</name>
    <dbReference type="NCBI Taxonomy" id="13658"/>
    <lineage>
        <taxon>Eukaryota</taxon>
        <taxon>Metazoa</taxon>
        <taxon>Ecdysozoa</taxon>
        <taxon>Nematoda</taxon>
        <taxon>Enoplea</taxon>
        <taxon>Dorylaimia</taxon>
        <taxon>Mermithida</taxon>
        <taxon>Mermithoidea</taxon>
        <taxon>Mermithidae</taxon>
        <taxon>Romanomermis</taxon>
    </lineage>
</organism>
<sequence>MADFGEFRSILSLHGGESAVWHPEQVSPIMIPRCQDIFKKSVAMLRYEPTAFWMVAAELPVATLGPTALVLTSCRESRTARNWRRRGTILEVDHNGRLAGGTVDSRWGRRRPTTLGVIQRTKKYNSCFMEGFQIEK</sequence>